<dbReference type="GO" id="GO:0005576">
    <property type="term" value="C:extracellular region"/>
    <property type="evidence" value="ECO:0007669"/>
    <property type="project" value="InterPro"/>
</dbReference>
<dbReference type="InterPro" id="IPR036508">
    <property type="entry name" value="Chitin-bd_dom_sf"/>
</dbReference>
<evidence type="ECO:0000256" key="5">
    <source>
        <dbReference type="ARBA" id="ARBA00023180"/>
    </source>
</evidence>
<feature type="domain" description="Chitin-binding type-2" evidence="8">
    <location>
        <begin position="1646"/>
        <end position="1703"/>
    </location>
</feature>
<dbReference type="GO" id="GO:0008061">
    <property type="term" value="F:chitin binding"/>
    <property type="evidence" value="ECO:0007669"/>
    <property type="project" value="UniProtKB-KW"/>
</dbReference>
<feature type="compositionally biased region" description="Low complexity" evidence="6">
    <location>
        <begin position="1369"/>
        <end position="1381"/>
    </location>
</feature>
<dbReference type="OrthoDB" id="6020543at2759"/>
<evidence type="ECO:0000313" key="10">
    <source>
        <dbReference type="Proteomes" id="UP000008792"/>
    </source>
</evidence>
<feature type="region of interest" description="Disordered" evidence="6">
    <location>
        <begin position="1487"/>
        <end position="1517"/>
    </location>
</feature>
<keyword evidence="3" id="KW-0677">Repeat</keyword>
<feature type="region of interest" description="Disordered" evidence="6">
    <location>
        <begin position="1108"/>
        <end position="1129"/>
    </location>
</feature>
<keyword evidence="4" id="KW-1015">Disulfide bond</keyword>
<evidence type="ECO:0000256" key="2">
    <source>
        <dbReference type="ARBA" id="ARBA00022729"/>
    </source>
</evidence>
<name>B4LCS3_DROVI</name>
<feature type="domain" description="Chitin-binding type-2" evidence="8">
    <location>
        <begin position="1725"/>
        <end position="1782"/>
    </location>
</feature>
<feature type="region of interest" description="Disordered" evidence="6">
    <location>
        <begin position="1060"/>
        <end position="1085"/>
    </location>
</feature>
<feature type="domain" description="Chitin-binding type-2" evidence="8">
    <location>
        <begin position="1565"/>
        <end position="1622"/>
    </location>
</feature>
<dbReference type="HOGENOM" id="CLU_238908_0_0_1"/>
<dbReference type="Gene3D" id="2.170.140.10">
    <property type="entry name" value="Chitin binding domain"/>
    <property type="match status" value="5"/>
</dbReference>
<feature type="compositionally biased region" description="Low complexity" evidence="6">
    <location>
        <begin position="898"/>
        <end position="915"/>
    </location>
</feature>
<feature type="compositionally biased region" description="Polar residues" evidence="6">
    <location>
        <begin position="1382"/>
        <end position="1391"/>
    </location>
</feature>
<feature type="domain" description="Chitin-binding type-2" evidence="8">
    <location>
        <begin position="1182"/>
        <end position="1239"/>
    </location>
</feature>
<feature type="region of interest" description="Disordered" evidence="6">
    <location>
        <begin position="1267"/>
        <end position="1406"/>
    </location>
</feature>
<accession>B4LCS3</accession>
<feature type="compositionally biased region" description="Low complexity" evidence="6">
    <location>
        <begin position="922"/>
        <end position="933"/>
    </location>
</feature>
<feature type="compositionally biased region" description="Low complexity" evidence="6">
    <location>
        <begin position="390"/>
        <end position="442"/>
    </location>
</feature>
<feature type="compositionally biased region" description="Low complexity" evidence="6">
    <location>
        <begin position="729"/>
        <end position="891"/>
    </location>
</feature>
<dbReference type="SUPFAM" id="SSF57625">
    <property type="entry name" value="Invertebrate chitin-binding proteins"/>
    <property type="match status" value="6"/>
</dbReference>
<evidence type="ECO:0000256" key="6">
    <source>
        <dbReference type="SAM" id="MobiDB-lite"/>
    </source>
</evidence>
<dbReference type="SMART" id="SM00494">
    <property type="entry name" value="ChtBD2"/>
    <property type="match status" value="6"/>
</dbReference>
<dbReference type="PANTHER" id="PTHR23301">
    <property type="entry name" value="CHITIN BINDING PERITROPHIN-A"/>
    <property type="match status" value="1"/>
</dbReference>
<dbReference type="PANTHER" id="PTHR23301:SF106">
    <property type="entry name" value="CHITIN-BINDING TYPE-2 DOMAIN-CONTAINING PROTEIN-RELATED"/>
    <property type="match status" value="1"/>
</dbReference>
<evidence type="ECO:0000256" key="3">
    <source>
        <dbReference type="ARBA" id="ARBA00022737"/>
    </source>
</evidence>
<feature type="chain" id="PRO_5002812365" evidence="7">
    <location>
        <begin position="20"/>
        <end position="1782"/>
    </location>
</feature>
<feature type="region of interest" description="Disordered" evidence="6">
    <location>
        <begin position="1242"/>
        <end position="1261"/>
    </location>
</feature>
<dbReference type="InterPro" id="IPR051940">
    <property type="entry name" value="Chitin_bind-dev_reg"/>
</dbReference>
<keyword evidence="5" id="KW-0325">Glycoprotein</keyword>
<dbReference type="Pfam" id="PF01607">
    <property type="entry name" value="CBM_14"/>
    <property type="match status" value="5"/>
</dbReference>
<feature type="signal peptide" evidence="7">
    <location>
        <begin position="1"/>
        <end position="19"/>
    </location>
</feature>
<feature type="region of interest" description="Disordered" evidence="6">
    <location>
        <begin position="1431"/>
        <end position="1469"/>
    </location>
</feature>
<dbReference type="OMA" id="PKRTTEP"/>
<evidence type="ECO:0000259" key="8">
    <source>
        <dbReference type="PROSITE" id="PS50940"/>
    </source>
</evidence>
<evidence type="ECO:0000256" key="7">
    <source>
        <dbReference type="SAM" id="SignalP"/>
    </source>
</evidence>
<feature type="compositionally biased region" description="Low complexity" evidence="6">
    <location>
        <begin position="473"/>
        <end position="721"/>
    </location>
</feature>
<feature type="compositionally biased region" description="Low complexity" evidence="6">
    <location>
        <begin position="1305"/>
        <end position="1325"/>
    </location>
</feature>
<proteinExistence type="predicted"/>
<feature type="compositionally biased region" description="Low complexity" evidence="6">
    <location>
        <begin position="176"/>
        <end position="382"/>
    </location>
</feature>
<organism evidence="9 10">
    <name type="scientific">Drosophila virilis</name>
    <name type="common">Fruit fly</name>
    <dbReference type="NCBI Taxonomy" id="7244"/>
    <lineage>
        <taxon>Eukaryota</taxon>
        <taxon>Metazoa</taxon>
        <taxon>Ecdysozoa</taxon>
        <taxon>Arthropoda</taxon>
        <taxon>Hexapoda</taxon>
        <taxon>Insecta</taxon>
        <taxon>Pterygota</taxon>
        <taxon>Neoptera</taxon>
        <taxon>Endopterygota</taxon>
        <taxon>Diptera</taxon>
        <taxon>Brachycera</taxon>
        <taxon>Muscomorpha</taxon>
        <taxon>Ephydroidea</taxon>
        <taxon>Drosophilidae</taxon>
        <taxon>Drosophila</taxon>
    </lineage>
</organism>
<dbReference type="eggNOG" id="ENOG502S6BV">
    <property type="taxonomic scope" value="Eukaryota"/>
</dbReference>
<dbReference type="KEGG" id="dvi:6623560"/>
<feature type="compositionally biased region" description="Polar residues" evidence="6">
    <location>
        <begin position="1076"/>
        <end position="1085"/>
    </location>
</feature>
<evidence type="ECO:0000256" key="1">
    <source>
        <dbReference type="ARBA" id="ARBA00022669"/>
    </source>
</evidence>
<dbReference type="Proteomes" id="UP000008792">
    <property type="component" value="Unassembled WGS sequence"/>
</dbReference>
<keyword evidence="2 7" id="KW-0732">Signal</keyword>
<dbReference type="InParanoid" id="B4LCS3"/>
<dbReference type="PhylomeDB" id="B4LCS3"/>
<reference evidence="9 10" key="1">
    <citation type="journal article" date="2007" name="Nature">
        <title>Evolution of genes and genomes on the Drosophila phylogeny.</title>
        <authorList>
            <consortium name="Drosophila 12 Genomes Consortium"/>
            <person name="Clark A.G."/>
            <person name="Eisen M.B."/>
            <person name="Smith D.R."/>
            <person name="Bergman C.M."/>
            <person name="Oliver B."/>
            <person name="Markow T.A."/>
            <person name="Kaufman T.C."/>
            <person name="Kellis M."/>
            <person name="Gelbart W."/>
            <person name="Iyer V.N."/>
            <person name="Pollard D.A."/>
            <person name="Sackton T.B."/>
            <person name="Larracuente A.M."/>
            <person name="Singh N.D."/>
            <person name="Abad J.P."/>
            <person name="Abt D.N."/>
            <person name="Adryan B."/>
            <person name="Aguade M."/>
            <person name="Akashi H."/>
            <person name="Anderson W.W."/>
            <person name="Aquadro C.F."/>
            <person name="Ardell D.H."/>
            <person name="Arguello R."/>
            <person name="Artieri C.G."/>
            <person name="Barbash D.A."/>
            <person name="Barker D."/>
            <person name="Barsanti P."/>
            <person name="Batterham P."/>
            <person name="Batzoglou S."/>
            <person name="Begun D."/>
            <person name="Bhutkar A."/>
            <person name="Blanco E."/>
            <person name="Bosak S.A."/>
            <person name="Bradley R.K."/>
            <person name="Brand A.D."/>
            <person name="Brent M.R."/>
            <person name="Brooks A.N."/>
            <person name="Brown R.H."/>
            <person name="Butlin R.K."/>
            <person name="Caggese C."/>
            <person name="Calvi B.R."/>
            <person name="Bernardo de Carvalho A."/>
            <person name="Caspi A."/>
            <person name="Castrezana S."/>
            <person name="Celniker S.E."/>
            <person name="Chang J.L."/>
            <person name="Chapple C."/>
            <person name="Chatterji S."/>
            <person name="Chinwalla A."/>
            <person name="Civetta A."/>
            <person name="Clifton S.W."/>
            <person name="Comeron J.M."/>
            <person name="Costello J.C."/>
            <person name="Coyne J.A."/>
            <person name="Daub J."/>
            <person name="David R.G."/>
            <person name="Delcher A.L."/>
            <person name="Delehaunty K."/>
            <person name="Do C.B."/>
            <person name="Ebling H."/>
            <person name="Edwards K."/>
            <person name="Eickbush T."/>
            <person name="Evans J.D."/>
            <person name="Filipski A."/>
            <person name="Findeiss S."/>
            <person name="Freyhult E."/>
            <person name="Fulton L."/>
            <person name="Fulton R."/>
            <person name="Garcia A.C."/>
            <person name="Gardiner A."/>
            <person name="Garfield D.A."/>
            <person name="Garvin B.E."/>
            <person name="Gibson G."/>
            <person name="Gilbert D."/>
            <person name="Gnerre S."/>
            <person name="Godfrey J."/>
            <person name="Good R."/>
            <person name="Gotea V."/>
            <person name="Gravely B."/>
            <person name="Greenberg A.J."/>
            <person name="Griffiths-Jones S."/>
            <person name="Gross S."/>
            <person name="Guigo R."/>
            <person name="Gustafson E.A."/>
            <person name="Haerty W."/>
            <person name="Hahn M.W."/>
            <person name="Halligan D.L."/>
            <person name="Halpern A.L."/>
            <person name="Halter G.M."/>
            <person name="Han M.V."/>
            <person name="Heger A."/>
            <person name="Hillier L."/>
            <person name="Hinrichs A.S."/>
            <person name="Holmes I."/>
            <person name="Hoskins R.A."/>
            <person name="Hubisz M.J."/>
            <person name="Hultmark D."/>
            <person name="Huntley M.A."/>
            <person name="Jaffe D.B."/>
            <person name="Jagadeeshan S."/>
            <person name="Jeck W.R."/>
            <person name="Johnson J."/>
            <person name="Jones C.D."/>
            <person name="Jordan W.C."/>
            <person name="Karpen G.H."/>
            <person name="Kataoka E."/>
            <person name="Keightley P.D."/>
            <person name="Kheradpour P."/>
            <person name="Kirkness E.F."/>
            <person name="Koerich L.B."/>
            <person name="Kristiansen K."/>
            <person name="Kudrna D."/>
            <person name="Kulathinal R.J."/>
            <person name="Kumar S."/>
            <person name="Kwok R."/>
            <person name="Lander E."/>
            <person name="Langley C.H."/>
            <person name="Lapoint R."/>
            <person name="Lazzaro B.P."/>
            <person name="Lee S.J."/>
            <person name="Levesque L."/>
            <person name="Li R."/>
            <person name="Lin C.F."/>
            <person name="Lin M.F."/>
            <person name="Lindblad-Toh K."/>
            <person name="Llopart A."/>
            <person name="Long M."/>
            <person name="Low L."/>
            <person name="Lozovsky E."/>
            <person name="Lu J."/>
            <person name="Luo M."/>
            <person name="Machado C.A."/>
            <person name="Makalowski W."/>
            <person name="Marzo M."/>
            <person name="Matsuda M."/>
            <person name="Matzkin L."/>
            <person name="McAllister B."/>
            <person name="McBride C.S."/>
            <person name="McKernan B."/>
            <person name="McKernan K."/>
            <person name="Mendez-Lago M."/>
            <person name="Minx P."/>
            <person name="Mollenhauer M.U."/>
            <person name="Montooth K."/>
            <person name="Mount S.M."/>
            <person name="Mu X."/>
            <person name="Myers E."/>
            <person name="Negre B."/>
            <person name="Newfeld S."/>
            <person name="Nielsen R."/>
            <person name="Noor M.A."/>
            <person name="O'Grady P."/>
            <person name="Pachter L."/>
            <person name="Papaceit M."/>
            <person name="Parisi M.J."/>
            <person name="Parisi M."/>
            <person name="Parts L."/>
            <person name="Pedersen J.S."/>
            <person name="Pesole G."/>
            <person name="Phillippy A.M."/>
            <person name="Ponting C.P."/>
            <person name="Pop M."/>
            <person name="Porcelli D."/>
            <person name="Powell J.R."/>
            <person name="Prohaska S."/>
            <person name="Pruitt K."/>
            <person name="Puig M."/>
            <person name="Quesneville H."/>
            <person name="Ram K.R."/>
            <person name="Rand D."/>
            <person name="Rasmussen M.D."/>
            <person name="Reed L.K."/>
            <person name="Reenan R."/>
            <person name="Reily A."/>
            <person name="Remington K.A."/>
            <person name="Rieger T.T."/>
            <person name="Ritchie M.G."/>
            <person name="Robin C."/>
            <person name="Rogers Y.H."/>
            <person name="Rohde C."/>
            <person name="Rozas J."/>
            <person name="Rubenfield M.J."/>
            <person name="Ruiz A."/>
            <person name="Russo S."/>
            <person name="Salzberg S.L."/>
            <person name="Sanchez-Gracia A."/>
            <person name="Saranga D.J."/>
            <person name="Sato H."/>
            <person name="Schaeffer S.W."/>
            <person name="Schatz M.C."/>
            <person name="Schlenke T."/>
            <person name="Schwartz R."/>
            <person name="Segarra C."/>
            <person name="Singh R.S."/>
            <person name="Sirot L."/>
            <person name="Sirota M."/>
            <person name="Sisneros N.B."/>
            <person name="Smith C.D."/>
            <person name="Smith T.F."/>
            <person name="Spieth J."/>
            <person name="Stage D.E."/>
            <person name="Stark A."/>
            <person name="Stephan W."/>
            <person name="Strausberg R.L."/>
            <person name="Strempel S."/>
            <person name="Sturgill D."/>
            <person name="Sutton G."/>
            <person name="Sutton G.G."/>
            <person name="Tao W."/>
            <person name="Teichmann S."/>
            <person name="Tobari Y.N."/>
            <person name="Tomimura Y."/>
            <person name="Tsolas J.M."/>
            <person name="Valente V.L."/>
            <person name="Venter E."/>
            <person name="Venter J.C."/>
            <person name="Vicario S."/>
            <person name="Vieira F.G."/>
            <person name="Vilella A.J."/>
            <person name="Villasante A."/>
            <person name="Walenz B."/>
            <person name="Wang J."/>
            <person name="Wasserman M."/>
            <person name="Watts T."/>
            <person name="Wilson D."/>
            <person name="Wilson R.K."/>
            <person name="Wing R.A."/>
            <person name="Wolfner M.F."/>
            <person name="Wong A."/>
            <person name="Wong G.K."/>
            <person name="Wu C.I."/>
            <person name="Wu G."/>
            <person name="Yamamoto D."/>
            <person name="Yang H.P."/>
            <person name="Yang S.P."/>
            <person name="Yorke J.A."/>
            <person name="Yoshida K."/>
            <person name="Zdobnov E."/>
            <person name="Zhang P."/>
            <person name="Zhang Y."/>
            <person name="Zimin A.V."/>
            <person name="Baldwin J."/>
            <person name="Abdouelleil A."/>
            <person name="Abdulkadir J."/>
            <person name="Abebe A."/>
            <person name="Abera B."/>
            <person name="Abreu J."/>
            <person name="Acer S.C."/>
            <person name="Aftuck L."/>
            <person name="Alexander A."/>
            <person name="An P."/>
            <person name="Anderson E."/>
            <person name="Anderson S."/>
            <person name="Arachi H."/>
            <person name="Azer M."/>
            <person name="Bachantsang P."/>
            <person name="Barry A."/>
            <person name="Bayul T."/>
            <person name="Berlin A."/>
            <person name="Bessette D."/>
            <person name="Bloom T."/>
            <person name="Blye J."/>
            <person name="Boguslavskiy L."/>
            <person name="Bonnet C."/>
            <person name="Boukhgalter B."/>
            <person name="Bourzgui I."/>
            <person name="Brown A."/>
            <person name="Cahill P."/>
            <person name="Channer S."/>
            <person name="Cheshatsang Y."/>
            <person name="Chuda L."/>
            <person name="Citroen M."/>
            <person name="Collymore A."/>
            <person name="Cooke P."/>
            <person name="Costello M."/>
            <person name="D'Aco K."/>
            <person name="Daza R."/>
            <person name="De Haan G."/>
            <person name="DeGray S."/>
            <person name="DeMaso C."/>
            <person name="Dhargay N."/>
            <person name="Dooley K."/>
            <person name="Dooley E."/>
            <person name="Doricent M."/>
            <person name="Dorje P."/>
            <person name="Dorjee K."/>
            <person name="Dupes A."/>
            <person name="Elong R."/>
            <person name="Falk J."/>
            <person name="Farina A."/>
            <person name="Faro S."/>
            <person name="Ferguson D."/>
            <person name="Fisher S."/>
            <person name="Foley C.D."/>
            <person name="Franke A."/>
            <person name="Friedrich D."/>
            <person name="Gadbois L."/>
            <person name="Gearin G."/>
            <person name="Gearin C.R."/>
            <person name="Giannoukos G."/>
            <person name="Goode T."/>
            <person name="Graham J."/>
            <person name="Grandbois E."/>
            <person name="Grewal S."/>
            <person name="Gyaltsen K."/>
            <person name="Hafez N."/>
            <person name="Hagos B."/>
            <person name="Hall J."/>
            <person name="Henson C."/>
            <person name="Hollinger A."/>
            <person name="Honan T."/>
            <person name="Huard M.D."/>
            <person name="Hughes L."/>
            <person name="Hurhula B."/>
            <person name="Husby M.E."/>
            <person name="Kamat A."/>
            <person name="Kanga B."/>
            <person name="Kashin S."/>
            <person name="Khazanovich D."/>
            <person name="Kisner P."/>
            <person name="Lance K."/>
            <person name="Lara M."/>
            <person name="Lee W."/>
            <person name="Lennon N."/>
            <person name="Letendre F."/>
            <person name="LeVine R."/>
            <person name="Lipovsky A."/>
            <person name="Liu X."/>
            <person name="Liu J."/>
            <person name="Liu S."/>
            <person name="Lokyitsang T."/>
            <person name="Lokyitsang Y."/>
            <person name="Lubonja R."/>
            <person name="Lui A."/>
            <person name="MacDonald P."/>
            <person name="Magnisalis V."/>
            <person name="Maru K."/>
            <person name="Matthews C."/>
            <person name="McCusker W."/>
            <person name="McDonough S."/>
            <person name="Mehta T."/>
            <person name="Meldrim J."/>
            <person name="Meneus L."/>
            <person name="Mihai O."/>
            <person name="Mihalev A."/>
            <person name="Mihova T."/>
            <person name="Mittelman R."/>
            <person name="Mlenga V."/>
            <person name="Montmayeur A."/>
            <person name="Mulrain L."/>
            <person name="Navidi A."/>
            <person name="Naylor J."/>
            <person name="Negash T."/>
            <person name="Nguyen T."/>
            <person name="Nguyen N."/>
            <person name="Nicol R."/>
            <person name="Norbu C."/>
            <person name="Norbu N."/>
            <person name="Novod N."/>
            <person name="O'Neill B."/>
            <person name="Osman S."/>
            <person name="Markiewicz E."/>
            <person name="Oyono O.L."/>
            <person name="Patti C."/>
            <person name="Phunkhang P."/>
            <person name="Pierre F."/>
            <person name="Priest M."/>
            <person name="Raghuraman S."/>
            <person name="Rege F."/>
            <person name="Reyes R."/>
            <person name="Rise C."/>
            <person name="Rogov P."/>
            <person name="Ross K."/>
            <person name="Ryan E."/>
            <person name="Settipalli S."/>
            <person name="Shea T."/>
            <person name="Sherpa N."/>
            <person name="Shi L."/>
            <person name="Shih D."/>
            <person name="Sparrow T."/>
            <person name="Spaulding J."/>
            <person name="Stalker J."/>
            <person name="Stange-Thomann N."/>
            <person name="Stavropoulos S."/>
            <person name="Stone C."/>
            <person name="Strader C."/>
            <person name="Tesfaye S."/>
            <person name="Thomson T."/>
            <person name="Thoulutsang Y."/>
            <person name="Thoulutsang D."/>
            <person name="Topham K."/>
            <person name="Topping I."/>
            <person name="Tsamla T."/>
            <person name="Vassiliev H."/>
            <person name="Vo A."/>
            <person name="Wangchuk T."/>
            <person name="Wangdi T."/>
            <person name="Weiand M."/>
            <person name="Wilkinson J."/>
            <person name="Wilson A."/>
            <person name="Yadav S."/>
            <person name="Young G."/>
            <person name="Yu Q."/>
            <person name="Zembek L."/>
            <person name="Zhong D."/>
            <person name="Zimmer A."/>
            <person name="Zwirko Z."/>
            <person name="Jaffe D.B."/>
            <person name="Alvarez P."/>
            <person name="Brockman W."/>
            <person name="Butler J."/>
            <person name="Chin C."/>
            <person name="Gnerre S."/>
            <person name="Grabherr M."/>
            <person name="Kleber M."/>
            <person name="Mauceli E."/>
            <person name="MacCallum I."/>
        </authorList>
    </citation>
    <scope>NUCLEOTIDE SEQUENCE [LARGE SCALE GENOMIC DNA]</scope>
    <source>
        <strain evidence="10">Tucson 15010-1051.87</strain>
    </source>
</reference>
<dbReference type="PROSITE" id="PS50940">
    <property type="entry name" value="CHIT_BIND_II"/>
    <property type="match status" value="6"/>
</dbReference>
<gene>
    <name evidence="9" type="primary">Dvir\GJ11255</name>
    <name evidence="9" type="ORF">Dvir_GJ11255</name>
</gene>
<sequence>MQLVNFLWIGLLTIPQAFALDACAGQHFGYKAVDPADPHAYYLCLGLVGKIRNTCAEGFRFNVQAQNCAQVQLSNSGSGPNNEFNINQNITLDRPIIFNIFGYLFNRPPNFPTTTPPSIGTTTKTLPGENESTTITQLFPKSTTHGINTTPDGLDTSTRSSTPGSLQSTATVTQPSETSTEISSSSSEASSSSAESSTEGSRSSSEDSSSIETTEPSETSTKSSTEISEAASTETSKSSTDSSSSSSEGSTSEITEPSESSTESSRSSSEDSSSAVPEPSESSTESYSSSSEAPSSSEVTEPSDSSTESASSSSEAPSSSAVTDQTESSTENSVESSSPSSQASSSSEVTDPSESSTESSSSSSQEPSESSTESSSSSSEGSSSEKTEPSESSTESSSSSSEALSSSEVTDPSESSTESSSSSSQEPSESSTESSSSSSEGSSSEKTEPSESSTESSSSSSEALSSLAVTDPSESSTESSSSSSQEPSEISTESSSSSSEGSSSEITEPSESSTESSSSSSEDSSSAVTEPLESSTESFSSSSEAPSSSEVTEPSDSSTESSSSSSEASSSSAVTDQTESSTESSVESSSPSSQASSSSEVTDPSESSTEGSSSSSQEPSESSTESSSSSSEVSSSEITEPSESSTESSSSSSEATSSSEVTEPSESSTESSVESSSSSSQASSSSEVTDPSESSTESSSSSSQEPLESSTESSSSSSEGSSAEKTEPSESSTESSNSSSEASSSSAVTDSSESSTESSSFSSQEPTESSTESSSSSSEVSSSEITEPTESSTESSSSSSEASSSAVMDQTESLTKSSTESSSSSSEALSSSAVTQPSDSTESSSSSSEEPSEFSTEISSSSSDGSSSSDITEPSESSTESSSSSSDPSSSAVTDPLESSTESSSSSSEASSSSAITDQAESSTDSSTSSSSSAGPEAAVSPIGVFAALQLLPIGLNAGKPSEGLKKTLWTPTAHGATFSTDGTKESSYCALLPNGAYIRDPKSCSKFYVCANGGSISRKCPGNLYFDIEKNICNFPSLVDCSKQQQLFSNAVGISSENLLTSDGRKPSLDAPSTPEASENISSDNNSILLDKPLSVSAVTKITLGNPTEERTKLSSAEDNSSSSENYLASPKVTVSTGIGLQGSKQFAPAIEDLKQLEHMSLKQGIREMNPELVATEVEERSVCSSLPNGAYLRDSKSCSKFYICANGQAISRSCPKNLYFDVKKKVCNFPQLVECLSSDDQSNNYRNPLPKPNKNLDGVRIVKTTSTGSTLRSPPKPKPSSESTIVVPKVSKKSEEEGSPIASSSQNSFVSSSKVIKSQSASADQGNRSTKKTQIPAAQKQQQGRPFVAGHIKSQDAEIPSLKNVVSSSKAIKSPSASADQSNTSSKKTQIPAAQKQQQGKPIEVGHIKSQDAEISSLKNVVSSSKVIKSQSASADQGNRSTKKTQIPAAQKQQQGKPIEVGHIKSQDAEISSIKNVVSSSKVIKSQSASADQGNRSTKKTQIPAAQKQQQGKPIVAGHIKAQGAEIISSTKTEIYKKPARVLNTGKRIKPREPMLVPSGVESSDCSFLPNGAFIRDSKLCGKFYVCANGRAVPKNCPGILYFDIKKRVCNFPSLVDCRNNNDAHTAAPVKPSTTSVLPPSTPIPDCSSLQNGVYLRHPNSCSKFYVCANGRAIARECPKGLYIDTEIKYCDFPSRVACSLDAPQIPNRAQGLANIAATTLGEPDCRDKVDGTTLRDAKQCNKYYICVKGTPATHFCAPGKWFDLNRRVCDPKRLVECSN</sequence>
<feature type="compositionally biased region" description="Low complexity" evidence="6">
    <location>
        <begin position="116"/>
        <end position="125"/>
    </location>
</feature>
<evidence type="ECO:0000256" key="4">
    <source>
        <dbReference type="ARBA" id="ARBA00023157"/>
    </source>
</evidence>
<keyword evidence="1" id="KW-0147">Chitin-binding</keyword>
<dbReference type="InterPro" id="IPR002557">
    <property type="entry name" value="Chitin-bd_dom"/>
</dbReference>
<evidence type="ECO:0000313" key="9">
    <source>
        <dbReference type="EMBL" id="EDW70965.1"/>
    </source>
</evidence>
<dbReference type="EMBL" id="CH940647">
    <property type="protein sequence ID" value="EDW70965.1"/>
    <property type="molecule type" value="Genomic_DNA"/>
</dbReference>
<feature type="domain" description="Chitin-binding type-2" evidence="8">
    <location>
        <begin position="20"/>
        <end position="68"/>
    </location>
</feature>
<feature type="compositionally biased region" description="Low complexity" evidence="6">
    <location>
        <begin position="1116"/>
        <end position="1127"/>
    </location>
</feature>
<keyword evidence="10" id="KW-1185">Reference proteome</keyword>
<feature type="region of interest" description="Disordered" evidence="6">
    <location>
        <begin position="111"/>
        <end position="937"/>
    </location>
</feature>
<feature type="compositionally biased region" description="Low complexity" evidence="6">
    <location>
        <begin position="450"/>
        <end position="466"/>
    </location>
</feature>
<protein>
    <submittedName>
        <fullName evidence="9">Uncharacterized protein, isoform A</fullName>
    </submittedName>
</protein>
<feature type="compositionally biased region" description="Polar residues" evidence="6">
    <location>
        <begin position="130"/>
        <end position="175"/>
    </location>
</feature>
<feature type="domain" description="Chitin-binding type-2" evidence="8">
    <location>
        <begin position="987"/>
        <end position="1044"/>
    </location>
</feature>